<comment type="caution">
    <text evidence="8">Lacks conserved residue(s) required for the propagation of feature annotation.</text>
</comment>
<evidence type="ECO:0000256" key="1">
    <source>
        <dbReference type="ARBA" id="ARBA00004990"/>
    </source>
</evidence>
<dbReference type="NCBIfam" id="TIGR00018">
    <property type="entry name" value="panC"/>
    <property type="match status" value="1"/>
</dbReference>
<proteinExistence type="inferred from homology"/>
<comment type="catalytic activity">
    <reaction evidence="7 8">
        <text>(R)-pantoate + beta-alanine + ATP = (R)-pantothenate + AMP + diphosphate + H(+)</text>
        <dbReference type="Rhea" id="RHEA:10912"/>
        <dbReference type="ChEBI" id="CHEBI:15378"/>
        <dbReference type="ChEBI" id="CHEBI:15980"/>
        <dbReference type="ChEBI" id="CHEBI:29032"/>
        <dbReference type="ChEBI" id="CHEBI:30616"/>
        <dbReference type="ChEBI" id="CHEBI:33019"/>
        <dbReference type="ChEBI" id="CHEBI:57966"/>
        <dbReference type="ChEBI" id="CHEBI:456215"/>
        <dbReference type="EC" id="6.3.2.1"/>
    </reaction>
</comment>
<feature type="binding site" evidence="8">
    <location>
        <begin position="30"/>
        <end position="37"/>
    </location>
    <ligand>
        <name>ATP</name>
        <dbReference type="ChEBI" id="CHEBI:30616"/>
    </ligand>
</feature>
<dbReference type="EC" id="6.3.2.1" evidence="8"/>
<evidence type="ECO:0000256" key="2">
    <source>
        <dbReference type="ARBA" id="ARBA00009256"/>
    </source>
</evidence>
<evidence type="ECO:0000256" key="5">
    <source>
        <dbReference type="ARBA" id="ARBA00022741"/>
    </source>
</evidence>
<accession>A0AAC9K6Z7</accession>
<feature type="binding site" evidence="8">
    <location>
        <position position="61"/>
    </location>
    <ligand>
        <name>beta-alanine</name>
        <dbReference type="ChEBI" id="CHEBI:57966"/>
    </ligand>
</feature>
<feature type="binding site" evidence="8">
    <location>
        <begin position="184"/>
        <end position="187"/>
    </location>
    <ligand>
        <name>ATP</name>
        <dbReference type="ChEBI" id="CHEBI:30616"/>
    </ligand>
</feature>
<keyword evidence="4 8" id="KW-0566">Pantothenate biosynthesis</keyword>
<dbReference type="GO" id="GO:0005829">
    <property type="term" value="C:cytosol"/>
    <property type="evidence" value="ECO:0007669"/>
    <property type="project" value="TreeGrafter"/>
</dbReference>
<comment type="subunit">
    <text evidence="8">Homodimer.</text>
</comment>
<gene>
    <name evidence="8" type="primary">panC</name>
    <name evidence="9" type="ORF">GbCGDNIH9_0758</name>
</gene>
<dbReference type="SUPFAM" id="SSF52374">
    <property type="entry name" value="Nucleotidylyl transferase"/>
    <property type="match status" value="1"/>
</dbReference>
<feature type="binding site" evidence="8">
    <location>
        <begin position="147"/>
        <end position="150"/>
    </location>
    <ligand>
        <name>ATP</name>
        <dbReference type="ChEBI" id="CHEBI:30616"/>
    </ligand>
</feature>
<evidence type="ECO:0000256" key="6">
    <source>
        <dbReference type="ARBA" id="ARBA00022840"/>
    </source>
</evidence>
<comment type="pathway">
    <text evidence="1 8">Cofactor biosynthesis; (R)-pantothenate biosynthesis; (R)-pantothenate from (R)-pantoate and beta-alanine: step 1/1.</text>
</comment>
<reference evidence="10" key="1">
    <citation type="submission" date="2016-11" db="EMBL/GenBank/DDBJ databases">
        <title>Comparative genomic and phenotypic analysis of Granulibacter bethesdensis clinical isolates from patients with chronic granulomatous disease.</title>
        <authorList>
            <person name="Zarember K.A."/>
            <person name="Porcella S.F."/>
            <person name="Chu J."/>
            <person name="Ding L."/>
            <person name="Dahlstrom E."/>
            <person name="Barbian K."/>
            <person name="Martens C."/>
            <person name="Sykora L."/>
            <person name="Kramer S."/>
            <person name="Pettinato A.M."/>
            <person name="Hong H."/>
            <person name="Wald G."/>
            <person name="Berg L.J."/>
            <person name="Rogge L.S."/>
            <person name="Greenberg D.E."/>
            <person name="Falcone E.L."/>
            <person name="Neves J.F."/>
            <person name="Simoes M.J."/>
            <person name="Casal M."/>
            <person name="Rodriguez-Lopez F.C."/>
            <person name="Zelazny A."/>
            <person name="Gallin J.I."/>
            <person name="Holland S.M."/>
        </authorList>
    </citation>
    <scope>NUCLEOTIDE SEQUENCE [LARGE SCALE GENOMIC DNA]</scope>
    <source>
        <strain evidence="10">NIH9.1</strain>
    </source>
</reference>
<comment type="subcellular location">
    <subcellularLocation>
        <location evidence="8">Cytoplasm</location>
    </subcellularLocation>
</comment>
<dbReference type="Proteomes" id="UP000182373">
    <property type="component" value="Chromosome"/>
</dbReference>
<keyword evidence="6 8" id="KW-0067">ATP-binding</keyword>
<feature type="binding site" evidence="8">
    <location>
        <position position="61"/>
    </location>
    <ligand>
        <name>(R)-pantoate</name>
        <dbReference type="ChEBI" id="CHEBI:15980"/>
    </ligand>
</feature>
<dbReference type="CDD" id="cd00560">
    <property type="entry name" value="PanC"/>
    <property type="match status" value="1"/>
</dbReference>
<dbReference type="PANTHER" id="PTHR21299">
    <property type="entry name" value="CYTIDYLATE KINASE/PANTOATE-BETA-ALANINE LIGASE"/>
    <property type="match status" value="1"/>
</dbReference>
<dbReference type="PANTHER" id="PTHR21299:SF1">
    <property type="entry name" value="PANTOATE--BETA-ALANINE LIGASE"/>
    <property type="match status" value="1"/>
</dbReference>
<comment type="similarity">
    <text evidence="2 8">Belongs to the pantothenate synthetase family.</text>
</comment>
<dbReference type="InterPro" id="IPR003721">
    <property type="entry name" value="Pantoate_ligase"/>
</dbReference>
<evidence type="ECO:0000256" key="4">
    <source>
        <dbReference type="ARBA" id="ARBA00022655"/>
    </source>
</evidence>
<protein>
    <recommendedName>
        <fullName evidence="8">Pantothenate synthetase</fullName>
        <shortName evidence="8">PS</shortName>
        <ecNumber evidence="8">6.3.2.1</ecNumber>
    </recommendedName>
    <alternativeName>
        <fullName evidence="8">Pantoate--beta-alanine ligase</fullName>
    </alternativeName>
    <alternativeName>
        <fullName evidence="8">Pantoate-activating enzyme</fullName>
    </alternativeName>
</protein>
<evidence type="ECO:0000256" key="3">
    <source>
        <dbReference type="ARBA" id="ARBA00022598"/>
    </source>
</evidence>
<evidence type="ECO:0000256" key="8">
    <source>
        <dbReference type="HAMAP-Rule" id="MF_00158"/>
    </source>
</evidence>
<dbReference type="EMBL" id="CP018191">
    <property type="protein sequence ID" value="APH54010.1"/>
    <property type="molecule type" value="Genomic_DNA"/>
</dbReference>
<keyword evidence="5 8" id="KW-0547">Nucleotide-binding</keyword>
<dbReference type="GO" id="GO:0005524">
    <property type="term" value="F:ATP binding"/>
    <property type="evidence" value="ECO:0007669"/>
    <property type="project" value="UniProtKB-KW"/>
</dbReference>
<keyword evidence="8" id="KW-0963">Cytoplasm</keyword>
<dbReference type="HAMAP" id="MF_00158">
    <property type="entry name" value="PanC"/>
    <property type="match status" value="1"/>
</dbReference>
<comment type="function">
    <text evidence="8">Catalyzes the condensation of pantoate with beta-alanine in an ATP-dependent reaction via a pantoyl-adenylate intermediate.</text>
</comment>
<dbReference type="Pfam" id="PF02569">
    <property type="entry name" value="Pantoate_ligase"/>
    <property type="match status" value="1"/>
</dbReference>
<evidence type="ECO:0000256" key="7">
    <source>
        <dbReference type="ARBA" id="ARBA00048258"/>
    </source>
</evidence>
<sequence>MHLARTLPALQQAVHELRHAGKRIAFVPTMGALHEGHQSLVRAAIAQNYAVVTSVFVNPTQFGPSEDLARYPRDEEGDVAILERTGCSVAWLPDVDTMYPPGDATGFVMSGPALGWEGARRPGHFNGVAQVVTKLFGQVRPDAAFFGEKDWQQLQVIRRLTADLLLPVAIHGVPTQREDDGLAMSSRNRFLSPAQRALAPLLFRTLLQAGHDLSSFPEAEKICQKAITALNGQGFEVDYFALIEGSTLSSIATLPEGHDWRLITAARLGSVRLLDNLGQAELERFRA</sequence>
<dbReference type="RefSeq" id="WP_072572162.1">
    <property type="nucleotide sequence ID" value="NZ_CP018191.1"/>
</dbReference>
<dbReference type="GO" id="GO:0004592">
    <property type="term" value="F:pantoate-beta-alanine ligase activity"/>
    <property type="evidence" value="ECO:0007669"/>
    <property type="project" value="UniProtKB-UniRule"/>
</dbReference>
<dbReference type="InterPro" id="IPR042176">
    <property type="entry name" value="Pantoate_ligase_C"/>
</dbReference>
<keyword evidence="3 8" id="KW-0436">Ligase</keyword>
<dbReference type="Gene3D" id="3.30.1300.10">
    <property type="entry name" value="Pantoate-beta-alanine ligase, C-terminal domain"/>
    <property type="match status" value="1"/>
</dbReference>
<feature type="active site" description="Proton donor" evidence="8">
    <location>
        <position position="37"/>
    </location>
</feature>
<feature type="binding site" evidence="8">
    <location>
        <position position="153"/>
    </location>
    <ligand>
        <name>(R)-pantoate</name>
        <dbReference type="ChEBI" id="CHEBI:15980"/>
    </ligand>
</feature>
<name>A0AAC9K6Z7_9PROT</name>
<organism evidence="9 10">
    <name type="scientific">Granulibacter bethesdensis</name>
    <dbReference type="NCBI Taxonomy" id="364410"/>
    <lineage>
        <taxon>Bacteria</taxon>
        <taxon>Pseudomonadati</taxon>
        <taxon>Pseudomonadota</taxon>
        <taxon>Alphaproteobacteria</taxon>
        <taxon>Acetobacterales</taxon>
        <taxon>Acetobacteraceae</taxon>
        <taxon>Granulibacter</taxon>
    </lineage>
</organism>
<dbReference type="InterPro" id="IPR014729">
    <property type="entry name" value="Rossmann-like_a/b/a_fold"/>
</dbReference>
<dbReference type="Gene3D" id="3.40.50.620">
    <property type="entry name" value="HUPs"/>
    <property type="match status" value="1"/>
</dbReference>
<dbReference type="GO" id="GO:0015940">
    <property type="term" value="P:pantothenate biosynthetic process"/>
    <property type="evidence" value="ECO:0007669"/>
    <property type="project" value="UniProtKB-UniRule"/>
</dbReference>
<dbReference type="AlphaFoldDB" id="A0AAC9K6Z7"/>
<evidence type="ECO:0000313" key="10">
    <source>
        <dbReference type="Proteomes" id="UP000182373"/>
    </source>
</evidence>
<comment type="miscellaneous">
    <text evidence="8">The reaction proceeds by a bi uni uni bi ping pong mechanism.</text>
</comment>
<evidence type="ECO:0000313" key="9">
    <source>
        <dbReference type="EMBL" id="APH54010.1"/>
    </source>
</evidence>